<evidence type="ECO:0000313" key="3">
    <source>
        <dbReference type="EMBL" id="KKU58507.1"/>
    </source>
</evidence>
<dbReference type="InterPro" id="IPR028098">
    <property type="entry name" value="Glyco_trans_4-like_N"/>
</dbReference>
<dbReference type="InterPro" id="IPR001296">
    <property type="entry name" value="Glyco_trans_1"/>
</dbReference>
<gene>
    <name evidence="3" type="ORF">UX80_C0002G0042</name>
</gene>
<evidence type="ECO:0000259" key="1">
    <source>
        <dbReference type="Pfam" id="PF00534"/>
    </source>
</evidence>
<proteinExistence type="predicted"/>
<evidence type="ECO:0000313" key="4">
    <source>
        <dbReference type="Proteomes" id="UP000034307"/>
    </source>
</evidence>
<evidence type="ECO:0008006" key="5">
    <source>
        <dbReference type="Google" id="ProtNLM"/>
    </source>
</evidence>
<dbReference type="InterPro" id="IPR050194">
    <property type="entry name" value="Glycosyltransferase_grp1"/>
</dbReference>
<dbReference type="STRING" id="1618358.UX80_C0002G0042"/>
<dbReference type="GO" id="GO:0016757">
    <property type="term" value="F:glycosyltransferase activity"/>
    <property type="evidence" value="ECO:0007669"/>
    <property type="project" value="InterPro"/>
</dbReference>
<dbReference type="PANTHER" id="PTHR45947">
    <property type="entry name" value="SULFOQUINOVOSYL TRANSFERASE SQD2"/>
    <property type="match status" value="1"/>
</dbReference>
<dbReference type="AlphaFoldDB" id="A0A0G1RN21"/>
<dbReference type="SUPFAM" id="SSF53756">
    <property type="entry name" value="UDP-Glycosyltransferase/glycogen phosphorylase"/>
    <property type="match status" value="1"/>
</dbReference>
<feature type="domain" description="Glycosyl transferase family 1" evidence="1">
    <location>
        <begin position="202"/>
        <end position="355"/>
    </location>
</feature>
<dbReference type="CDD" id="cd03801">
    <property type="entry name" value="GT4_PimA-like"/>
    <property type="match status" value="1"/>
</dbReference>
<feature type="domain" description="Glycosyltransferase subfamily 4-like N-terminal" evidence="2">
    <location>
        <begin position="135"/>
        <end position="186"/>
    </location>
</feature>
<dbReference type="Gene3D" id="3.40.50.2000">
    <property type="entry name" value="Glycogen Phosphorylase B"/>
    <property type="match status" value="2"/>
</dbReference>
<dbReference type="PANTHER" id="PTHR45947:SF3">
    <property type="entry name" value="SULFOQUINOVOSYL TRANSFERASE SQD2"/>
    <property type="match status" value="1"/>
</dbReference>
<dbReference type="EMBL" id="LCNO01000002">
    <property type="protein sequence ID" value="KKU58507.1"/>
    <property type="molecule type" value="Genomic_DNA"/>
</dbReference>
<comment type="caution">
    <text evidence="3">The sequence shown here is derived from an EMBL/GenBank/DDBJ whole genome shotgun (WGS) entry which is preliminary data.</text>
</comment>
<dbReference type="Pfam" id="PF00534">
    <property type="entry name" value="Glycos_transf_1"/>
    <property type="match status" value="1"/>
</dbReference>
<dbReference type="Pfam" id="PF13439">
    <property type="entry name" value="Glyco_transf_4"/>
    <property type="match status" value="1"/>
</dbReference>
<sequence length="377" mass="43140">MICAADIFTRISKFLPGTQAVALTKLDEQPDLPSLHYRYSISKPFFPSIWDNFKLISFYTLVSLRLITQQHYTIVHHLFPFRIGRTFNPLFLIPGLKIKKIIGPVMVSVDYDNKDLKKNSFFATNENPVFNLLINFFDPLFALLSKATLLRGDHVIALNEVAKQELIKFGVPSPRITVIPIGIDTQKFSFTPYNKKNNHIFHLLTLGYLTKRKGTELLLKSLVRIIEKYPKVHLTIIGDGPQKSELEDLACQLDIDSHVTFAGFVKYADLEKYYQRSHVLVSMSRAESWGQVYLDAMACGLAIITSKNDGSNEIIKDGQFGYLVEQEDVAGLTGKVNYLISHPKLVDRFGKAARREIKRKYDWDRIVISQYLGLYER</sequence>
<dbReference type="Proteomes" id="UP000034307">
    <property type="component" value="Unassembled WGS sequence"/>
</dbReference>
<accession>A0A0G1RN21</accession>
<name>A0A0G1RN21_9BACT</name>
<organism evidence="3 4">
    <name type="scientific">Candidatus Amesbacteria bacterium GW2011_GWA2_47_11b</name>
    <dbReference type="NCBI Taxonomy" id="1618358"/>
    <lineage>
        <taxon>Bacteria</taxon>
        <taxon>Candidatus Amesiibacteriota</taxon>
    </lineage>
</organism>
<evidence type="ECO:0000259" key="2">
    <source>
        <dbReference type="Pfam" id="PF13439"/>
    </source>
</evidence>
<reference evidence="3 4" key="1">
    <citation type="journal article" date="2015" name="Nature">
        <title>rRNA introns, odd ribosomes, and small enigmatic genomes across a large radiation of phyla.</title>
        <authorList>
            <person name="Brown C.T."/>
            <person name="Hug L.A."/>
            <person name="Thomas B.C."/>
            <person name="Sharon I."/>
            <person name="Castelle C.J."/>
            <person name="Singh A."/>
            <person name="Wilkins M.J."/>
            <person name="Williams K.H."/>
            <person name="Banfield J.F."/>
        </authorList>
    </citation>
    <scope>NUCLEOTIDE SEQUENCE [LARGE SCALE GENOMIC DNA]</scope>
</reference>
<protein>
    <recommendedName>
        <fullName evidence="5">Glycosyl transferase family 1 domain-containing protein</fullName>
    </recommendedName>
</protein>